<name>A0A6P6VJG3_COFAR</name>
<evidence type="ECO:0000256" key="4">
    <source>
        <dbReference type="ARBA" id="ARBA00022679"/>
    </source>
</evidence>
<sequence length="422" mass="46761">MVTNLEILSKEMIKPSSPTPHHLRNLQLSLLDQIVPSAYIPLIFFYNANQLQSSNKDHPKIAQILKQSLSNVLTQFYPLAGGLTSEISSVDCNDSGALFVEAQVHTTLSEVTEKPIMEELKQFVPLESNSRNAMDKPKTVVLAVQITFFDCGGIAVGVQISHKIADGTSLVTFLNSWAASCRGDDEHMLPPAFEWEKLAKLKQAAASAPGSKGNDPTRVEAVSAFIWSNFRTASNSKKMVTASHAVNLRPRMDPALPDVAFGNLWARTLPIMVAEEEREYHHLLDQLRNAIRKINSNFNADEYLLHFLKSVELVPKGEIENCSFTSWCRFPVYMVDYGWGKPKWVCTTTMPLKNLVILMSTSCGEGIEAWVNLLEEDLPRFLKVDVCCRFVAVECLVVVAATQLHEHGLGMAVATFVVAAVA</sequence>
<evidence type="ECO:0000313" key="7">
    <source>
        <dbReference type="RefSeq" id="XP_027103214.2"/>
    </source>
</evidence>
<proteinExistence type="inferred from homology"/>
<keyword evidence="3" id="KW-0017">Alkaloid metabolism</keyword>
<dbReference type="RefSeq" id="XP_027103214.2">
    <property type="nucleotide sequence ID" value="XM_027247413.2"/>
</dbReference>
<protein>
    <submittedName>
        <fullName evidence="7">Stemmadenine O-acetyltransferase-like</fullName>
    </submittedName>
</protein>
<dbReference type="InterPro" id="IPR023213">
    <property type="entry name" value="CAT-like_dom_sf"/>
</dbReference>
<dbReference type="Pfam" id="PF02458">
    <property type="entry name" value="Transferase"/>
    <property type="match status" value="1"/>
</dbReference>
<evidence type="ECO:0000256" key="1">
    <source>
        <dbReference type="ARBA" id="ARBA00009861"/>
    </source>
</evidence>
<comment type="subunit">
    <text evidence="2">Monomer.</text>
</comment>
<dbReference type="GeneID" id="113724520"/>
<dbReference type="GO" id="GO:0016746">
    <property type="term" value="F:acyltransferase activity"/>
    <property type="evidence" value="ECO:0007669"/>
    <property type="project" value="UniProtKB-KW"/>
</dbReference>
<reference evidence="7" key="2">
    <citation type="submission" date="2025-08" db="UniProtKB">
        <authorList>
            <consortium name="RefSeq"/>
        </authorList>
    </citation>
    <scope>IDENTIFICATION</scope>
    <source>
        <tissue evidence="7">Leaves</tissue>
    </source>
</reference>
<evidence type="ECO:0000256" key="3">
    <source>
        <dbReference type="ARBA" id="ARBA00022589"/>
    </source>
</evidence>
<gene>
    <name evidence="7" type="primary">LOC113724520</name>
</gene>
<keyword evidence="4" id="KW-0808">Transferase</keyword>
<evidence type="ECO:0000313" key="6">
    <source>
        <dbReference type="Proteomes" id="UP001652660"/>
    </source>
</evidence>
<accession>A0A6P6VJG3</accession>
<dbReference type="GO" id="GO:0009820">
    <property type="term" value="P:alkaloid metabolic process"/>
    <property type="evidence" value="ECO:0007669"/>
    <property type="project" value="UniProtKB-KW"/>
</dbReference>
<reference evidence="6" key="1">
    <citation type="journal article" date="2025" name="Foods">
        <title>Unveiling the Microbial Signatures of Arabica Coffee Cherries: Insights into Ripeness Specific Diversity, Functional Traits, and Implications for Quality and Safety.</title>
        <authorList>
            <consortium name="RefSeq"/>
            <person name="Tenea G.N."/>
            <person name="Cifuentes V."/>
            <person name="Reyes P."/>
            <person name="Cevallos-Vallejos M."/>
        </authorList>
    </citation>
    <scope>NUCLEOTIDE SEQUENCE [LARGE SCALE GENOMIC DNA]</scope>
</reference>
<evidence type="ECO:0000256" key="2">
    <source>
        <dbReference type="ARBA" id="ARBA00011245"/>
    </source>
</evidence>
<keyword evidence="5" id="KW-0012">Acyltransferase</keyword>
<comment type="similarity">
    <text evidence="1">Belongs to the plant acyltransferase family.</text>
</comment>
<dbReference type="Proteomes" id="UP001652660">
    <property type="component" value="Chromosome 2c"/>
</dbReference>
<keyword evidence="6" id="KW-1185">Reference proteome</keyword>
<dbReference type="PANTHER" id="PTHR31623:SF110">
    <property type="entry name" value="VINORINE SYNTHASE-LIKE"/>
    <property type="match status" value="1"/>
</dbReference>
<dbReference type="OrthoDB" id="1932220at2759"/>
<dbReference type="AlphaFoldDB" id="A0A6P6VJG3"/>
<organism evidence="6 7">
    <name type="scientific">Coffea arabica</name>
    <name type="common">Arabian coffee</name>
    <dbReference type="NCBI Taxonomy" id="13443"/>
    <lineage>
        <taxon>Eukaryota</taxon>
        <taxon>Viridiplantae</taxon>
        <taxon>Streptophyta</taxon>
        <taxon>Embryophyta</taxon>
        <taxon>Tracheophyta</taxon>
        <taxon>Spermatophyta</taxon>
        <taxon>Magnoliopsida</taxon>
        <taxon>eudicotyledons</taxon>
        <taxon>Gunneridae</taxon>
        <taxon>Pentapetalae</taxon>
        <taxon>asterids</taxon>
        <taxon>lamiids</taxon>
        <taxon>Gentianales</taxon>
        <taxon>Rubiaceae</taxon>
        <taxon>Ixoroideae</taxon>
        <taxon>Gardenieae complex</taxon>
        <taxon>Bertiereae - Coffeeae clade</taxon>
        <taxon>Coffeeae</taxon>
        <taxon>Coffea</taxon>
    </lineage>
</organism>
<dbReference type="PANTHER" id="PTHR31623">
    <property type="entry name" value="F21J9.9"/>
    <property type="match status" value="1"/>
</dbReference>
<evidence type="ECO:0000256" key="5">
    <source>
        <dbReference type="ARBA" id="ARBA00023315"/>
    </source>
</evidence>
<dbReference type="Gene3D" id="3.30.559.10">
    <property type="entry name" value="Chloramphenicol acetyltransferase-like domain"/>
    <property type="match status" value="2"/>
</dbReference>